<dbReference type="InterPro" id="IPR002575">
    <property type="entry name" value="Aminoglycoside_PTrfase"/>
</dbReference>
<comment type="caution">
    <text evidence="2">The sequence shown here is derived from an EMBL/GenBank/DDBJ whole genome shotgun (WGS) entry which is preliminary data.</text>
</comment>
<reference evidence="2 3" key="1">
    <citation type="submission" date="2006-07" db="EMBL/GenBank/DDBJ databases">
        <title>Annotation of the draft genome assembly of Chlorobium ferroxidans DSM 13031.</title>
        <authorList>
            <consortium name="US DOE Joint Genome Institute (JGI-ORNL)"/>
            <person name="Larimer F."/>
            <person name="Land M."/>
            <person name="Hauser L."/>
        </authorList>
    </citation>
    <scope>NUCLEOTIDE SEQUENCE [LARGE SCALE GENOMIC DNA]</scope>
    <source>
        <strain evidence="2 3">DSM 13031</strain>
    </source>
</reference>
<evidence type="ECO:0000313" key="2">
    <source>
        <dbReference type="EMBL" id="EAT58842.1"/>
    </source>
</evidence>
<feature type="domain" description="Aminoglycoside phosphotransferase" evidence="1">
    <location>
        <begin position="368"/>
        <end position="423"/>
    </location>
</feature>
<evidence type="ECO:0000313" key="3">
    <source>
        <dbReference type="Proteomes" id="UP000004162"/>
    </source>
</evidence>
<dbReference type="InterPro" id="IPR011009">
    <property type="entry name" value="Kinase-like_dom_sf"/>
</dbReference>
<keyword evidence="3" id="KW-1185">Reference proteome</keyword>
<gene>
    <name evidence="2" type="ORF">CferDRAFT_0816</name>
</gene>
<proteinExistence type="predicted"/>
<reference evidence="2 3" key="2">
    <citation type="submission" date="2006-07" db="EMBL/GenBank/DDBJ databases">
        <title>Sequencing of the draft genome and assembly of Chlorobium ferroxidans DSM 13031.</title>
        <authorList>
            <consortium name="US DOE Joint Genome Institute (JGI-PGF)"/>
            <person name="Copeland A."/>
            <person name="Lucas S."/>
            <person name="Lapidus A."/>
            <person name="Barry K."/>
            <person name="Glavina del Rio T."/>
            <person name="Dalin E."/>
            <person name="Tice H."/>
            <person name="Bruce D."/>
            <person name="Pitluck S."/>
            <person name="Richardson P."/>
        </authorList>
    </citation>
    <scope>NUCLEOTIDE SEQUENCE [LARGE SCALE GENOMIC DNA]</scope>
    <source>
        <strain evidence="2 3">DSM 13031</strain>
    </source>
</reference>
<protein>
    <recommendedName>
        <fullName evidence="1">Aminoglycoside phosphotransferase domain-containing protein</fullName>
    </recommendedName>
</protein>
<name>Q0YR73_9CHLB</name>
<dbReference type="Proteomes" id="UP000004162">
    <property type="component" value="Unassembled WGS sequence"/>
</dbReference>
<dbReference type="Gene3D" id="3.90.1200.10">
    <property type="match status" value="1"/>
</dbReference>
<sequence length="536" mass="62965">MNTIPIEMGYLNYNSNLNIMNKNFKIIICEDEHARRAMIEAMIKSLKNKYPYLADPKQVAFKDILNNCLVHDKPDLLILDLYDNVDDKWYGIDCLEIIKTSGINTKTIIFAGDKQGDMRKRNFKKDYPFVLDDIDKYKEKISGLSEMIEVELINKLPIQYKLKNENDLILQLQISTIGESNLNQILRQIKEEYGIADEVLLERMVSGYSGAILIRFYIDNTAYILKISKDTESLKKEYEDSLKYYPKFPSIFFNYIHSKEYYTNNYNALGILIKLVEDGETIFDYIKKESNTFEDIYRILNRIFMDDYSLKRHYKEQRYGSENWTHIFRKYKGTKYSIIESVINEIRLLINDFGVNYSNMKNLSINQSYERLDKNNKNIDKPLVLCHGDLHSRNILIQGLNPFLIDTGGISYDYWCSDLCRLIVDLFLKGIDNDKKEYYDISQIEKNVKIAELIITRKDVELDGVNDNYINAINWLTNHVDKIYDDLFDIFDFQLCLMKEFMQASTRVGTIPPNKRAIALISAYRCMVFANESIML</sequence>
<organism evidence="2 3">
    <name type="scientific">Chlorobium ferrooxidans DSM 13031</name>
    <dbReference type="NCBI Taxonomy" id="377431"/>
    <lineage>
        <taxon>Bacteria</taxon>
        <taxon>Pseudomonadati</taxon>
        <taxon>Chlorobiota</taxon>
        <taxon>Chlorobiia</taxon>
        <taxon>Chlorobiales</taxon>
        <taxon>Chlorobiaceae</taxon>
        <taxon>Chlorobium/Pelodictyon group</taxon>
        <taxon>Chlorobium</taxon>
    </lineage>
</organism>
<dbReference type="SUPFAM" id="SSF56112">
    <property type="entry name" value="Protein kinase-like (PK-like)"/>
    <property type="match status" value="1"/>
</dbReference>
<dbReference type="AlphaFoldDB" id="Q0YR73"/>
<dbReference type="Pfam" id="PF01636">
    <property type="entry name" value="APH"/>
    <property type="match status" value="1"/>
</dbReference>
<accession>Q0YR73</accession>
<dbReference type="Gene3D" id="3.40.50.2300">
    <property type="match status" value="1"/>
</dbReference>
<evidence type="ECO:0000259" key="1">
    <source>
        <dbReference type="Pfam" id="PF01636"/>
    </source>
</evidence>
<dbReference type="EMBL" id="AASE01000012">
    <property type="protein sequence ID" value="EAT58842.1"/>
    <property type="molecule type" value="Genomic_DNA"/>
</dbReference>